<proteinExistence type="inferred from homology"/>
<dbReference type="GO" id="GO:0016887">
    <property type="term" value="F:ATP hydrolysis activity"/>
    <property type="evidence" value="ECO:0007669"/>
    <property type="project" value="InterPro"/>
</dbReference>
<dbReference type="GO" id="GO:0005524">
    <property type="term" value="F:ATP binding"/>
    <property type="evidence" value="ECO:0007669"/>
    <property type="project" value="UniProtKB-KW"/>
</dbReference>
<keyword evidence="3" id="KW-0813">Transport</keyword>
<dbReference type="SMART" id="SM00382">
    <property type="entry name" value="AAA"/>
    <property type="match status" value="1"/>
</dbReference>
<organism evidence="12 13">
    <name type="scientific">Rhizocola hellebori</name>
    <dbReference type="NCBI Taxonomy" id="1392758"/>
    <lineage>
        <taxon>Bacteria</taxon>
        <taxon>Bacillati</taxon>
        <taxon>Actinomycetota</taxon>
        <taxon>Actinomycetes</taxon>
        <taxon>Micromonosporales</taxon>
        <taxon>Micromonosporaceae</taxon>
        <taxon>Rhizocola</taxon>
    </lineage>
</organism>
<dbReference type="Gene3D" id="1.20.1560.10">
    <property type="entry name" value="ABC transporter type 1, transmembrane domain"/>
    <property type="match status" value="1"/>
</dbReference>
<keyword evidence="13" id="KW-1185">Reference proteome</keyword>
<comment type="caution">
    <text evidence="12">The sequence shown here is derived from an EMBL/GenBank/DDBJ whole genome shotgun (WGS) entry which is preliminary data.</text>
</comment>
<accession>A0A8J3QFK6</accession>
<keyword evidence="5" id="KW-0547">Nucleotide-binding</keyword>
<dbReference type="Gene3D" id="3.40.50.300">
    <property type="entry name" value="P-loop containing nucleotide triphosphate hydrolases"/>
    <property type="match status" value="2"/>
</dbReference>
<dbReference type="InterPro" id="IPR017871">
    <property type="entry name" value="ABC_transporter-like_CS"/>
</dbReference>
<name>A0A8J3QFK6_9ACTN</name>
<comment type="subcellular location">
    <subcellularLocation>
        <location evidence="1">Cell membrane</location>
        <topology evidence="1">Multi-pass membrane protein</topology>
    </subcellularLocation>
</comment>
<keyword evidence="4 9" id="KW-0812">Transmembrane</keyword>
<evidence type="ECO:0000256" key="8">
    <source>
        <dbReference type="ARBA" id="ARBA00023136"/>
    </source>
</evidence>
<dbReference type="InterPro" id="IPR003593">
    <property type="entry name" value="AAA+_ATPase"/>
</dbReference>
<dbReference type="InterPro" id="IPR027417">
    <property type="entry name" value="P-loop_NTPase"/>
</dbReference>
<keyword evidence="7 9" id="KW-1133">Transmembrane helix</keyword>
<dbReference type="SUPFAM" id="SSF90123">
    <property type="entry name" value="ABC transporter transmembrane region"/>
    <property type="match status" value="1"/>
</dbReference>
<dbReference type="Pfam" id="PF00005">
    <property type="entry name" value="ABC_tran"/>
    <property type="match status" value="2"/>
</dbReference>
<evidence type="ECO:0000313" key="13">
    <source>
        <dbReference type="Proteomes" id="UP000612899"/>
    </source>
</evidence>
<evidence type="ECO:0000256" key="6">
    <source>
        <dbReference type="ARBA" id="ARBA00022840"/>
    </source>
</evidence>
<dbReference type="PROSITE" id="PS50929">
    <property type="entry name" value="ABC_TM1F"/>
    <property type="match status" value="1"/>
</dbReference>
<dbReference type="PROSITE" id="PS00211">
    <property type="entry name" value="ABC_TRANSPORTER_1"/>
    <property type="match status" value="1"/>
</dbReference>
<dbReference type="InterPro" id="IPR003439">
    <property type="entry name" value="ABC_transporter-like_ATP-bd"/>
</dbReference>
<protein>
    <submittedName>
        <fullName evidence="12">Lipid A export ATP-binding/permease protein MsbA</fullName>
    </submittedName>
</protein>
<evidence type="ECO:0000256" key="2">
    <source>
        <dbReference type="ARBA" id="ARBA00005417"/>
    </source>
</evidence>
<sequence length="507" mass="55774">MKELWRTLQGHRPQVVAIVALEATLSGGEGVLHPLLLKEIFDEAILAGNFARFLLLGLAYLVLGLIINFGSYWISWWRKRFENTFVLSLEMELLDRTLDQDGRRISEAGNASYVSRIHHDVHQGVLPAIDIAVRIAKQATGSVAFVGVLLYLSWQASLILLLVVPPLVFISNRLAKRIEENTDPEREAEAFYINKLTRTLESFRAIRGMPLLRPGARAVNANALGRFLGIGLDNYRLQLKQRKLSDLIMNLCDTSSLIVGAIFVFAGRMSFGGFLAFVNSLWRAVTGIVAVINLIPQLRRSSAVLRRIGVLRHAHPRPYHDTGAMVAVHGVRVTYSDGTTIEIDDFELRSGEHVLLRGPNGCGKTTLLRIISGTLAPDTGLVTLPPRVACLTAPVELPPLPVHKLVGDEKLREAMGLGGLAGQLPSELSSGQRQKAGIAALLCEDADVYLVDEPFANLDADGRRKVLRALETRTQGRGLIVVHHGDEDLDSWLDRVVTLSRSEKASV</sequence>
<feature type="transmembrane region" description="Helical" evidence="9">
    <location>
        <begin position="148"/>
        <end position="170"/>
    </location>
</feature>
<evidence type="ECO:0000259" key="10">
    <source>
        <dbReference type="PROSITE" id="PS50893"/>
    </source>
</evidence>
<reference evidence="12" key="1">
    <citation type="submission" date="2021-01" db="EMBL/GenBank/DDBJ databases">
        <title>Whole genome shotgun sequence of Rhizocola hellebori NBRC 109834.</title>
        <authorList>
            <person name="Komaki H."/>
            <person name="Tamura T."/>
        </authorList>
    </citation>
    <scope>NUCLEOTIDE SEQUENCE</scope>
    <source>
        <strain evidence="12">NBRC 109834</strain>
    </source>
</reference>
<feature type="transmembrane region" description="Helical" evidence="9">
    <location>
        <begin position="273"/>
        <end position="295"/>
    </location>
</feature>
<dbReference type="PROSITE" id="PS50893">
    <property type="entry name" value="ABC_TRANSPORTER_2"/>
    <property type="match status" value="1"/>
</dbReference>
<dbReference type="RefSeq" id="WP_203913743.1">
    <property type="nucleotide sequence ID" value="NZ_BONY01000082.1"/>
</dbReference>
<dbReference type="Proteomes" id="UP000612899">
    <property type="component" value="Unassembled WGS sequence"/>
</dbReference>
<dbReference type="EMBL" id="BONY01000082">
    <property type="protein sequence ID" value="GIH10019.1"/>
    <property type="molecule type" value="Genomic_DNA"/>
</dbReference>
<evidence type="ECO:0000256" key="3">
    <source>
        <dbReference type="ARBA" id="ARBA00022448"/>
    </source>
</evidence>
<evidence type="ECO:0000256" key="5">
    <source>
        <dbReference type="ARBA" id="ARBA00022741"/>
    </source>
</evidence>
<dbReference type="SUPFAM" id="SSF52540">
    <property type="entry name" value="P-loop containing nucleoside triphosphate hydrolases"/>
    <property type="match status" value="1"/>
</dbReference>
<evidence type="ECO:0000256" key="4">
    <source>
        <dbReference type="ARBA" id="ARBA00022692"/>
    </source>
</evidence>
<gene>
    <name evidence="12" type="primary">msbA</name>
    <name evidence="12" type="ORF">Rhe02_80860</name>
</gene>
<feature type="domain" description="ABC transporter" evidence="10">
    <location>
        <begin position="326"/>
        <end position="507"/>
    </location>
</feature>
<dbReference type="PANTHER" id="PTHR43553">
    <property type="entry name" value="HEAVY METAL TRANSPORTER"/>
    <property type="match status" value="1"/>
</dbReference>
<dbReference type="InterPro" id="IPR011527">
    <property type="entry name" value="ABC1_TM_dom"/>
</dbReference>
<dbReference type="Pfam" id="PF00664">
    <property type="entry name" value="ABC_membrane"/>
    <property type="match status" value="1"/>
</dbReference>
<comment type="similarity">
    <text evidence="2">Belongs to the ABC transporter superfamily.</text>
</comment>
<keyword evidence="6 12" id="KW-0067">ATP-binding</keyword>
<dbReference type="GO" id="GO:0043190">
    <property type="term" value="C:ATP-binding cassette (ABC) transporter complex"/>
    <property type="evidence" value="ECO:0007669"/>
    <property type="project" value="TreeGrafter"/>
</dbReference>
<evidence type="ECO:0000256" key="7">
    <source>
        <dbReference type="ARBA" id="ARBA00022989"/>
    </source>
</evidence>
<evidence type="ECO:0000313" key="12">
    <source>
        <dbReference type="EMBL" id="GIH10019.1"/>
    </source>
</evidence>
<feature type="transmembrane region" description="Helical" evidence="9">
    <location>
        <begin position="53"/>
        <end position="74"/>
    </location>
</feature>
<keyword evidence="8 9" id="KW-0472">Membrane</keyword>
<feature type="domain" description="ABC transmembrane type-1" evidence="11">
    <location>
        <begin position="34"/>
        <end position="300"/>
    </location>
</feature>
<feature type="transmembrane region" description="Helical" evidence="9">
    <location>
        <begin position="247"/>
        <end position="267"/>
    </location>
</feature>
<evidence type="ECO:0000256" key="9">
    <source>
        <dbReference type="SAM" id="Phobius"/>
    </source>
</evidence>
<dbReference type="AlphaFoldDB" id="A0A8J3QFK6"/>
<dbReference type="InterPro" id="IPR050095">
    <property type="entry name" value="ECF_ABC_transporter_ATP-bd"/>
</dbReference>
<evidence type="ECO:0000259" key="11">
    <source>
        <dbReference type="PROSITE" id="PS50929"/>
    </source>
</evidence>
<dbReference type="InterPro" id="IPR036640">
    <property type="entry name" value="ABC1_TM_sf"/>
</dbReference>
<evidence type="ECO:0000256" key="1">
    <source>
        <dbReference type="ARBA" id="ARBA00004651"/>
    </source>
</evidence>
<dbReference type="GO" id="GO:0140359">
    <property type="term" value="F:ABC-type transporter activity"/>
    <property type="evidence" value="ECO:0007669"/>
    <property type="project" value="InterPro"/>
</dbReference>